<reference evidence="3" key="2">
    <citation type="submission" date="2020-10" db="UniProtKB">
        <authorList>
            <consortium name="WormBaseParasite"/>
        </authorList>
    </citation>
    <scope>IDENTIFICATION</scope>
</reference>
<protein>
    <submittedName>
        <fullName evidence="3">LNR domain-containing protein</fullName>
    </submittedName>
</protein>
<keyword evidence="2" id="KW-1185">Reference proteome</keyword>
<accession>A0A7E5A0U0</accession>
<feature type="transmembrane region" description="Helical" evidence="1">
    <location>
        <begin position="46"/>
        <end position="70"/>
    </location>
</feature>
<keyword evidence="1" id="KW-0812">Transmembrane</keyword>
<organism evidence="2 3">
    <name type="scientific">Panagrellus redivivus</name>
    <name type="common">Microworm</name>
    <dbReference type="NCBI Taxonomy" id="6233"/>
    <lineage>
        <taxon>Eukaryota</taxon>
        <taxon>Metazoa</taxon>
        <taxon>Ecdysozoa</taxon>
        <taxon>Nematoda</taxon>
        <taxon>Chromadorea</taxon>
        <taxon>Rhabditida</taxon>
        <taxon>Tylenchina</taxon>
        <taxon>Panagrolaimomorpha</taxon>
        <taxon>Panagrolaimoidea</taxon>
        <taxon>Panagrolaimidae</taxon>
        <taxon>Panagrellus</taxon>
    </lineage>
</organism>
<proteinExistence type="predicted"/>
<keyword evidence="1" id="KW-0472">Membrane</keyword>
<name>A0A7E5A0U0_PANRE</name>
<reference evidence="2" key="1">
    <citation type="journal article" date="2013" name="Genetics">
        <title>The draft genome and transcriptome of Panagrellus redivivus are shaped by the harsh demands of a free-living lifestyle.</title>
        <authorList>
            <person name="Srinivasan J."/>
            <person name="Dillman A.R."/>
            <person name="Macchietto M.G."/>
            <person name="Heikkinen L."/>
            <person name="Lakso M."/>
            <person name="Fracchia K.M."/>
            <person name="Antoshechkin I."/>
            <person name="Mortazavi A."/>
            <person name="Wong G."/>
            <person name="Sternberg P.W."/>
        </authorList>
    </citation>
    <scope>NUCLEOTIDE SEQUENCE [LARGE SCALE GENOMIC DNA]</scope>
    <source>
        <strain evidence="2">MT8872</strain>
    </source>
</reference>
<sequence>MPTLNSLACTTLVLTMIELLIISLIDEFRVTKSIVHQGLGWYRRRSIIAGMAGPSLHHYIVLLVALFPIVCSLEPIPLSPFGGPCEYIRNGDCDPHACQGEGSSCEAWYTRFWDPFQNLDRTRKNCQCVEDSVCSIIGMGPSSGCRRYADLSSLAQKQIREWTYTNWEKKHLRKIVKTPDGTNMTLLEFRKIQLFSGNSRFCCKSKKRRRFAAARVGAEKVYRNGAGPTNAGDQLTLLMVVLSYSFRLLLR</sequence>
<evidence type="ECO:0000313" key="2">
    <source>
        <dbReference type="Proteomes" id="UP000492821"/>
    </source>
</evidence>
<dbReference type="AlphaFoldDB" id="A0A7E5A0U0"/>
<evidence type="ECO:0000256" key="1">
    <source>
        <dbReference type="SAM" id="Phobius"/>
    </source>
</evidence>
<evidence type="ECO:0000313" key="3">
    <source>
        <dbReference type="WBParaSite" id="Pan_g6907.t1"/>
    </source>
</evidence>
<dbReference type="Proteomes" id="UP000492821">
    <property type="component" value="Unassembled WGS sequence"/>
</dbReference>
<feature type="transmembrane region" description="Helical" evidence="1">
    <location>
        <begin position="6"/>
        <end position="25"/>
    </location>
</feature>
<keyword evidence="1" id="KW-1133">Transmembrane helix</keyword>
<dbReference type="WBParaSite" id="Pan_g6907.t1">
    <property type="protein sequence ID" value="Pan_g6907.t1"/>
    <property type="gene ID" value="Pan_g6907"/>
</dbReference>